<dbReference type="EMBL" id="JAALDK010000001">
    <property type="protein sequence ID" value="NUX99645.1"/>
    <property type="molecule type" value="Genomic_DNA"/>
</dbReference>
<proteinExistence type="predicted"/>
<reference evidence="2 3" key="1">
    <citation type="submission" date="2020-02" db="EMBL/GenBank/DDBJ databases">
        <title>Paraburkholderia simonii sp. nov. and Paraburkholderia youngii sp. nov. Brazilian and Mexican Mimosa-associated rhizobia.</title>
        <authorList>
            <person name="Mavima L."/>
            <person name="Beukes C.W."/>
            <person name="Chan W.Y."/>
            <person name="Palmer M."/>
            <person name="De Meyer S.E."/>
            <person name="James E.K."/>
            <person name="Venter S.N."/>
            <person name="Steenkamp E.T."/>
        </authorList>
    </citation>
    <scope>NUCLEOTIDE SEQUENCE [LARGE SCALE GENOMIC DNA]</scope>
    <source>
        <strain evidence="2 3">JPY169</strain>
    </source>
</reference>
<feature type="transmembrane region" description="Helical" evidence="1">
    <location>
        <begin position="90"/>
        <end position="109"/>
    </location>
</feature>
<dbReference type="RefSeq" id="WP_176106262.1">
    <property type="nucleotide sequence ID" value="NZ_JAALDK010000001.1"/>
</dbReference>
<feature type="transmembrane region" description="Helical" evidence="1">
    <location>
        <begin position="65"/>
        <end position="83"/>
    </location>
</feature>
<evidence type="ECO:0000256" key="1">
    <source>
        <dbReference type="SAM" id="Phobius"/>
    </source>
</evidence>
<gene>
    <name evidence="2" type="ORF">G5S42_07920</name>
</gene>
<protein>
    <submittedName>
        <fullName evidence="2">Uncharacterized protein</fullName>
    </submittedName>
</protein>
<keyword evidence="1" id="KW-0812">Transmembrane</keyword>
<dbReference type="GeneID" id="301100267"/>
<comment type="caution">
    <text evidence="2">The sequence shown here is derived from an EMBL/GenBank/DDBJ whole genome shotgun (WGS) entry which is preliminary data.</text>
</comment>
<accession>A0A7Y6JWX8</accession>
<dbReference type="Proteomes" id="UP000594380">
    <property type="component" value="Unassembled WGS sequence"/>
</dbReference>
<organism evidence="2 3">
    <name type="scientific">Paraburkholderia youngii</name>
    <dbReference type="NCBI Taxonomy" id="2782701"/>
    <lineage>
        <taxon>Bacteria</taxon>
        <taxon>Pseudomonadati</taxon>
        <taxon>Pseudomonadota</taxon>
        <taxon>Betaproteobacteria</taxon>
        <taxon>Burkholderiales</taxon>
        <taxon>Burkholderiaceae</taxon>
        <taxon>Paraburkholderia</taxon>
    </lineage>
</organism>
<dbReference type="AlphaFoldDB" id="A0A7Y6JWX8"/>
<keyword evidence="1" id="KW-1133">Transmembrane helix</keyword>
<keyword evidence="1" id="KW-0472">Membrane</keyword>
<sequence length="160" mass="16800">MNHGFGNLTKRVPGEHYVSGVSVDADDLAPRSERLLKVSIIVVCCWTLIEAPLELSGSIDSTSLLAVVASKVPVCLIGFAAIVDLRLTRHVFAFICAASVFAVAPALPLEYTHSIALALVSTVECLGKGACVVAFALAAWNGDSVSERLSEGHPTANDPQ</sequence>
<name>A0A7Y6JWX8_9BURK</name>
<evidence type="ECO:0000313" key="2">
    <source>
        <dbReference type="EMBL" id="NUX99645.1"/>
    </source>
</evidence>
<evidence type="ECO:0000313" key="3">
    <source>
        <dbReference type="Proteomes" id="UP000594380"/>
    </source>
</evidence>
<feature type="transmembrane region" description="Helical" evidence="1">
    <location>
        <begin position="115"/>
        <end position="140"/>
    </location>
</feature>